<accession>A0ABW5Z8J6</accession>
<comment type="caution">
    <text evidence="1">The sequence shown here is derived from an EMBL/GenBank/DDBJ whole genome shotgun (WGS) entry which is preliminary data.</text>
</comment>
<keyword evidence="2" id="KW-1185">Reference proteome</keyword>
<gene>
    <name evidence="1" type="ORF">ACFSX9_10705</name>
</gene>
<sequence>MELTGNLYGFYSNKPISSVFKDLEQHAKNINFKFKSTSFQDDECMFFFKDQTMFEHHDEIGYNTELNNEGCFNVEAKKTKLKGIATLFEFEGESDFNPFDINLVFTEVFYYVLTVPHLKEEDNFSQKTHDSFMNILG</sequence>
<evidence type="ECO:0000313" key="1">
    <source>
        <dbReference type="EMBL" id="MFD2909199.1"/>
    </source>
</evidence>
<evidence type="ECO:0000313" key="2">
    <source>
        <dbReference type="Proteomes" id="UP001597549"/>
    </source>
</evidence>
<proteinExistence type="predicted"/>
<protein>
    <submittedName>
        <fullName evidence="1">Uncharacterized protein</fullName>
    </submittedName>
</protein>
<organism evidence="1 2">
    <name type="scientific">Flavobacterium ardleyense</name>
    <dbReference type="NCBI Taxonomy" id="2038737"/>
    <lineage>
        <taxon>Bacteria</taxon>
        <taxon>Pseudomonadati</taxon>
        <taxon>Bacteroidota</taxon>
        <taxon>Flavobacteriia</taxon>
        <taxon>Flavobacteriales</taxon>
        <taxon>Flavobacteriaceae</taxon>
        <taxon>Flavobacterium</taxon>
    </lineage>
</organism>
<dbReference type="Proteomes" id="UP001597549">
    <property type="component" value="Unassembled WGS sequence"/>
</dbReference>
<name>A0ABW5Z8J6_9FLAO</name>
<dbReference type="EMBL" id="JBHUOL010000018">
    <property type="protein sequence ID" value="MFD2909199.1"/>
    <property type="molecule type" value="Genomic_DNA"/>
</dbReference>
<dbReference type="RefSeq" id="WP_379807483.1">
    <property type="nucleotide sequence ID" value="NZ_JBHUOL010000018.1"/>
</dbReference>
<reference evidence="2" key="1">
    <citation type="journal article" date="2019" name="Int. J. Syst. Evol. Microbiol.">
        <title>The Global Catalogue of Microorganisms (GCM) 10K type strain sequencing project: providing services to taxonomists for standard genome sequencing and annotation.</title>
        <authorList>
            <consortium name="The Broad Institute Genomics Platform"/>
            <consortium name="The Broad Institute Genome Sequencing Center for Infectious Disease"/>
            <person name="Wu L."/>
            <person name="Ma J."/>
        </authorList>
    </citation>
    <scope>NUCLEOTIDE SEQUENCE [LARGE SCALE GENOMIC DNA]</scope>
    <source>
        <strain evidence="2">KCTC 52644</strain>
    </source>
</reference>